<dbReference type="Gene3D" id="3.90.850.10">
    <property type="entry name" value="Fumarylacetoacetase-like, C-terminal domain"/>
    <property type="match status" value="1"/>
</dbReference>
<evidence type="ECO:0000256" key="1">
    <source>
        <dbReference type="ARBA" id="ARBA00010211"/>
    </source>
</evidence>
<organism evidence="3 4">
    <name type="scientific">Penicillium malachiteum</name>
    <dbReference type="NCBI Taxonomy" id="1324776"/>
    <lineage>
        <taxon>Eukaryota</taxon>
        <taxon>Fungi</taxon>
        <taxon>Dikarya</taxon>
        <taxon>Ascomycota</taxon>
        <taxon>Pezizomycotina</taxon>
        <taxon>Eurotiomycetes</taxon>
        <taxon>Eurotiomycetidae</taxon>
        <taxon>Eurotiales</taxon>
        <taxon>Aspergillaceae</taxon>
        <taxon>Penicillium</taxon>
    </lineage>
</organism>
<dbReference type="GO" id="GO:0003824">
    <property type="term" value="F:catalytic activity"/>
    <property type="evidence" value="ECO:0007669"/>
    <property type="project" value="InterPro"/>
</dbReference>
<keyword evidence="4" id="KW-1185">Reference proteome</keyword>
<dbReference type="InterPro" id="IPR036663">
    <property type="entry name" value="Fumarylacetoacetase_C_sf"/>
</dbReference>
<sequence>MTGTPAGVGVFQKPRQLLKNGDVMEVEITGLGKSTNKVAFEEGQDSILAFAVKLVKAKLWYMLSLWLI</sequence>
<reference evidence="3" key="1">
    <citation type="journal article" date="2023" name="IMA Fungus">
        <title>Comparative genomic study of the Penicillium genus elucidates a diverse pangenome and 15 lateral gene transfer events.</title>
        <authorList>
            <person name="Petersen C."/>
            <person name="Sorensen T."/>
            <person name="Nielsen M.R."/>
            <person name="Sondergaard T.E."/>
            <person name="Sorensen J.L."/>
            <person name="Fitzpatrick D.A."/>
            <person name="Frisvad J.C."/>
            <person name="Nielsen K.L."/>
        </authorList>
    </citation>
    <scope>NUCLEOTIDE SEQUENCE</scope>
    <source>
        <strain evidence="3">IBT 17514</strain>
    </source>
</reference>
<dbReference type="EMBL" id="JAQJAN010000011">
    <property type="protein sequence ID" value="KAJ5719176.1"/>
    <property type="molecule type" value="Genomic_DNA"/>
</dbReference>
<reference evidence="3" key="2">
    <citation type="submission" date="2023-01" db="EMBL/GenBank/DDBJ databases">
        <authorList>
            <person name="Petersen C."/>
        </authorList>
    </citation>
    <scope>NUCLEOTIDE SEQUENCE</scope>
    <source>
        <strain evidence="3">IBT 17514</strain>
    </source>
</reference>
<protein>
    <recommendedName>
        <fullName evidence="2">Fumarylacetoacetase-like C-terminal domain-containing protein</fullName>
    </recommendedName>
</protein>
<feature type="domain" description="Fumarylacetoacetase-like C-terminal" evidence="2">
    <location>
        <begin position="1"/>
        <end position="38"/>
    </location>
</feature>
<evidence type="ECO:0000313" key="3">
    <source>
        <dbReference type="EMBL" id="KAJ5719176.1"/>
    </source>
</evidence>
<evidence type="ECO:0000313" key="4">
    <source>
        <dbReference type="Proteomes" id="UP001215712"/>
    </source>
</evidence>
<dbReference type="AlphaFoldDB" id="A0AAD6HII3"/>
<name>A0AAD6HII3_9EURO</name>
<dbReference type="Pfam" id="PF01557">
    <property type="entry name" value="FAA_hydrolase"/>
    <property type="match status" value="1"/>
</dbReference>
<comment type="caution">
    <text evidence="3">The sequence shown here is derived from an EMBL/GenBank/DDBJ whole genome shotgun (WGS) entry which is preliminary data.</text>
</comment>
<evidence type="ECO:0000259" key="2">
    <source>
        <dbReference type="Pfam" id="PF01557"/>
    </source>
</evidence>
<comment type="similarity">
    <text evidence="1">Belongs to the FAH family.</text>
</comment>
<gene>
    <name evidence="3" type="ORF">N7493_007631</name>
</gene>
<dbReference type="SUPFAM" id="SSF56529">
    <property type="entry name" value="FAH"/>
    <property type="match status" value="1"/>
</dbReference>
<dbReference type="InterPro" id="IPR011234">
    <property type="entry name" value="Fumarylacetoacetase-like_C"/>
</dbReference>
<dbReference type="Proteomes" id="UP001215712">
    <property type="component" value="Unassembled WGS sequence"/>
</dbReference>
<accession>A0AAD6HII3</accession>
<proteinExistence type="inferred from homology"/>